<name>A0ACD0WKE3_CLALS</name>
<dbReference type="Proteomes" id="UP000326582">
    <property type="component" value="Chromosome 3"/>
</dbReference>
<protein>
    <submittedName>
        <fullName evidence="1">Uncharacterized protein</fullName>
    </submittedName>
</protein>
<organism evidence="1 2">
    <name type="scientific">Clavispora lusitaniae</name>
    <name type="common">Candida lusitaniae</name>
    <dbReference type="NCBI Taxonomy" id="36911"/>
    <lineage>
        <taxon>Eukaryota</taxon>
        <taxon>Fungi</taxon>
        <taxon>Dikarya</taxon>
        <taxon>Ascomycota</taxon>
        <taxon>Saccharomycotina</taxon>
        <taxon>Pichiomycetes</taxon>
        <taxon>Metschnikowiaceae</taxon>
        <taxon>Clavispora</taxon>
    </lineage>
</organism>
<gene>
    <name evidence="1" type="ORF">EJF14_30765</name>
</gene>
<keyword evidence="2" id="KW-1185">Reference proteome</keyword>
<evidence type="ECO:0000313" key="2">
    <source>
        <dbReference type="Proteomes" id="UP000326582"/>
    </source>
</evidence>
<proteinExistence type="predicted"/>
<reference evidence="2" key="1">
    <citation type="journal article" date="2019" name="MBio">
        <title>Comparative genomics for the elucidation of multidrug resistance (MDR) in Candida lusitaniae.</title>
        <authorList>
            <person name="Kannan A."/>
            <person name="Asner S.A."/>
            <person name="Trachsel E."/>
            <person name="Kelly S."/>
            <person name="Parker J."/>
            <person name="Sanglard D."/>
        </authorList>
    </citation>
    <scope>NUCLEOTIDE SEQUENCE [LARGE SCALE GENOMIC DNA]</scope>
    <source>
        <strain evidence="2">P1</strain>
    </source>
</reference>
<accession>A0ACD0WKE3</accession>
<evidence type="ECO:0000313" key="1">
    <source>
        <dbReference type="EMBL" id="QFZ27778.1"/>
    </source>
</evidence>
<dbReference type="EMBL" id="CP038486">
    <property type="protein sequence ID" value="QFZ27778.1"/>
    <property type="molecule type" value="Genomic_DNA"/>
</dbReference>
<sequence length="209" mass="24246">MKVSNGKNINMSSFSEYIVLLGSLLVNISVFMLRNVLLIVQYLSHTFPRASDLATTGLLIYLFYKISRRLFTMWIKLLTSIVKFTFFLVLFFVVSTIYIRGANVFFTKDVHFIFNVCQNIFSGNFSIRDFISNRLFQGANENTGSFADVAQNWIHNYPMYQEQLQHQMQNMRGDLEGFLGQNIDALQGFLESRDSDAPFDDVLNYLRFN</sequence>